<keyword evidence="1" id="KW-0732">Signal</keyword>
<evidence type="ECO:0000313" key="2">
    <source>
        <dbReference type="EMBL" id="KAG8548469.1"/>
    </source>
</evidence>
<accession>A0AAV6ZG80</accession>
<sequence length="121" mass="13706">MWIIGLCVSALLMVHGVQTQRIRPRDRYDKNYVADFPSLWHNSDEKYGEEPSNPLEGISTDDPKVQQLIVNLTNQCRKTVQPTASNMLEAVWNKLAAENAKKWANTCACKHSSSAFRELEG</sequence>
<evidence type="ECO:0000313" key="3">
    <source>
        <dbReference type="Proteomes" id="UP000824782"/>
    </source>
</evidence>
<feature type="chain" id="PRO_5044715457" evidence="1">
    <location>
        <begin position="20"/>
        <end position="121"/>
    </location>
</feature>
<dbReference type="EMBL" id="WNYA01000402">
    <property type="protein sequence ID" value="KAG8548468.1"/>
    <property type="molecule type" value="Genomic_DNA"/>
</dbReference>
<keyword evidence="3" id="KW-1185">Reference proteome</keyword>
<dbReference type="EMBL" id="WNYA01000402">
    <property type="protein sequence ID" value="KAG8548469.1"/>
    <property type="molecule type" value="Genomic_DNA"/>
</dbReference>
<feature type="signal peptide" evidence="1">
    <location>
        <begin position="1"/>
        <end position="19"/>
    </location>
</feature>
<name>A0AAV6ZG80_ENGPU</name>
<organism evidence="2 3">
    <name type="scientific">Engystomops pustulosus</name>
    <name type="common">Tungara frog</name>
    <name type="synonym">Physalaemus pustulosus</name>
    <dbReference type="NCBI Taxonomy" id="76066"/>
    <lineage>
        <taxon>Eukaryota</taxon>
        <taxon>Metazoa</taxon>
        <taxon>Chordata</taxon>
        <taxon>Craniata</taxon>
        <taxon>Vertebrata</taxon>
        <taxon>Euteleostomi</taxon>
        <taxon>Amphibia</taxon>
        <taxon>Batrachia</taxon>
        <taxon>Anura</taxon>
        <taxon>Neobatrachia</taxon>
        <taxon>Hyloidea</taxon>
        <taxon>Leptodactylidae</taxon>
        <taxon>Leiuperinae</taxon>
        <taxon>Engystomops</taxon>
    </lineage>
</organism>
<dbReference type="AlphaFoldDB" id="A0AAV6ZG80"/>
<proteinExistence type="predicted"/>
<comment type="caution">
    <text evidence="2">The sequence shown here is derived from an EMBL/GenBank/DDBJ whole genome shotgun (WGS) entry which is preliminary data.</text>
</comment>
<gene>
    <name evidence="2" type="ORF">GDO81_025279</name>
</gene>
<dbReference type="SUPFAM" id="SSF55797">
    <property type="entry name" value="PR-1-like"/>
    <property type="match status" value="1"/>
</dbReference>
<dbReference type="InterPro" id="IPR035940">
    <property type="entry name" value="CAP_sf"/>
</dbReference>
<dbReference type="Gene3D" id="3.40.33.10">
    <property type="entry name" value="CAP"/>
    <property type="match status" value="1"/>
</dbReference>
<protein>
    <submittedName>
        <fullName evidence="2">Uncharacterized protein</fullName>
    </submittedName>
</protein>
<evidence type="ECO:0000256" key="1">
    <source>
        <dbReference type="SAM" id="SignalP"/>
    </source>
</evidence>
<feature type="non-terminal residue" evidence="2">
    <location>
        <position position="121"/>
    </location>
</feature>
<reference evidence="2" key="1">
    <citation type="thesis" date="2020" institute="ProQuest LLC" country="789 East Eisenhower Parkway, Ann Arbor, MI, USA">
        <title>Comparative Genomics and Chromosome Evolution.</title>
        <authorList>
            <person name="Mudd A.B."/>
        </authorList>
    </citation>
    <scope>NUCLEOTIDE SEQUENCE</scope>
    <source>
        <strain evidence="2">237g6f4</strain>
        <tissue evidence="2">Blood</tissue>
    </source>
</reference>
<dbReference type="Proteomes" id="UP000824782">
    <property type="component" value="Unassembled WGS sequence"/>
</dbReference>